<accession>A0A8H3D9U3</accession>
<reference evidence="1" key="1">
    <citation type="submission" date="2021-01" db="EMBL/GenBank/DDBJ databases">
        <authorList>
            <person name="Kaushik A."/>
        </authorList>
    </citation>
    <scope>NUCLEOTIDE SEQUENCE</scope>
    <source>
        <strain evidence="1">Type strain: AG8-Rh-89/</strain>
    </source>
</reference>
<dbReference type="AlphaFoldDB" id="A0A8H3D9U3"/>
<gene>
    <name evidence="1" type="ORF">RDB_LOCUS113818</name>
</gene>
<organism evidence="1 2">
    <name type="scientific">Rhizoctonia solani</name>
    <dbReference type="NCBI Taxonomy" id="456999"/>
    <lineage>
        <taxon>Eukaryota</taxon>
        <taxon>Fungi</taxon>
        <taxon>Dikarya</taxon>
        <taxon>Basidiomycota</taxon>
        <taxon>Agaricomycotina</taxon>
        <taxon>Agaricomycetes</taxon>
        <taxon>Cantharellales</taxon>
        <taxon>Ceratobasidiaceae</taxon>
        <taxon>Rhizoctonia</taxon>
    </lineage>
</organism>
<evidence type="ECO:0000313" key="1">
    <source>
        <dbReference type="EMBL" id="CAE6517347.1"/>
    </source>
</evidence>
<sequence>MYAKGTGKAGQHAWTESENAISNLSYVGVQLWDHFHHNIFRSTTLQTSHLGVSRFAHLPWANILYVHSRASRTQPNPIEGDKLVIFDGLYQHWTEIEAVSPQIQLALKVPRPQKVTMQDSSDEDDTIA</sequence>
<comment type="caution">
    <text evidence="1">The sequence shown here is derived from an EMBL/GenBank/DDBJ whole genome shotgun (WGS) entry which is preliminary data.</text>
</comment>
<evidence type="ECO:0000313" key="2">
    <source>
        <dbReference type="Proteomes" id="UP000663850"/>
    </source>
</evidence>
<name>A0A8H3D9U3_9AGAM</name>
<dbReference type="Proteomes" id="UP000663850">
    <property type="component" value="Unassembled WGS sequence"/>
</dbReference>
<dbReference type="EMBL" id="CAJMWZ010006184">
    <property type="protein sequence ID" value="CAE6517347.1"/>
    <property type="molecule type" value="Genomic_DNA"/>
</dbReference>
<proteinExistence type="predicted"/>
<protein>
    <submittedName>
        <fullName evidence="1">Uncharacterized protein</fullName>
    </submittedName>
</protein>